<sequence>MLTAYRRLKTELEKHSNEYLLFVFSLIIPGIVCLFALNAFLEITERLQADELIKFDDMITEFVHSFRSDTFTKVVTFITDLGDVTAYAIIIPLIAALLYYHGHHRWKLSLQATIVLLSAFLLNVGIKHLISRPRPLEELRLVVAHSYSFPSGHSMSAIAFYGFLIYLTYKHVTNTLLKILLILVQVLLILSIGLSRVYLGVHFPTDVLAGFIAGLVWLIICIVVFNFINLYRKRQVRKKGLNPHPDH</sequence>
<comment type="caution">
    <text evidence="3">The sequence shown here is derived from an EMBL/GenBank/DDBJ whole genome shotgun (WGS) entry which is preliminary data.</text>
</comment>
<organism evidence="3 4">
    <name type="scientific">Fulvivirga kasyanovii</name>
    <dbReference type="NCBI Taxonomy" id="396812"/>
    <lineage>
        <taxon>Bacteria</taxon>
        <taxon>Pseudomonadati</taxon>
        <taxon>Bacteroidota</taxon>
        <taxon>Cytophagia</taxon>
        <taxon>Cytophagales</taxon>
        <taxon>Fulvivirgaceae</taxon>
        <taxon>Fulvivirga</taxon>
    </lineage>
</organism>
<feature type="domain" description="Phosphatidic acid phosphatase type 2/haloperoxidase" evidence="2">
    <location>
        <begin position="107"/>
        <end position="222"/>
    </location>
</feature>
<feature type="transmembrane region" description="Helical" evidence="1">
    <location>
        <begin position="146"/>
        <end position="167"/>
    </location>
</feature>
<keyword evidence="1" id="KW-1133">Transmembrane helix</keyword>
<dbReference type="Proteomes" id="UP000798808">
    <property type="component" value="Unassembled WGS sequence"/>
</dbReference>
<dbReference type="SMART" id="SM00014">
    <property type="entry name" value="acidPPc"/>
    <property type="match status" value="1"/>
</dbReference>
<protein>
    <submittedName>
        <fullName evidence="3">Phosphatase PAP2 family protein</fullName>
    </submittedName>
</protein>
<dbReference type="CDD" id="cd03392">
    <property type="entry name" value="PAP2_like_2"/>
    <property type="match status" value="1"/>
</dbReference>
<dbReference type="Pfam" id="PF01569">
    <property type="entry name" value="PAP2"/>
    <property type="match status" value="1"/>
</dbReference>
<evidence type="ECO:0000313" key="4">
    <source>
        <dbReference type="Proteomes" id="UP000798808"/>
    </source>
</evidence>
<feature type="transmembrane region" description="Helical" evidence="1">
    <location>
        <begin position="207"/>
        <end position="231"/>
    </location>
</feature>
<dbReference type="InterPro" id="IPR036938">
    <property type="entry name" value="PAP2/HPO_sf"/>
</dbReference>
<gene>
    <name evidence="3" type="ORF">E1163_29080</name>
</gene>
<evidence type="ECO:0000259" key="2">
    <source>
        <dbReference type="SMART" id="SM00014"/>
    </source>
</evidence>
<name>A0ABW9RZ49_9BACT</name>
<feature type="transmembrane region" description="Helical" evidence="1">
    <location>
        <begin position="84"/>
        <end position="101"/>
    </location>
</feature>
<dbReference type="PANTHER" id="PTHR14969:SF13">
    <property type="entry name" value="AT30094P"/>
    <property type="match status" value="1"/>
</dbReference>
<feature type="transmembrane region" description="Helical" evidence="1">
    <location>
        <begin position="179"/>
        <end position="201"/>
    </location>
</feature>
<feature type="transmembrane region" description="Helical" evidence="1">
    <location>
        <begin position="20"/>
        <end position="41"/>
    </location>
</feature>
<keyword evidence="1" id="KW-0812">Transmembrane</keyword>
<dbReference type="EMBL" id="SMLW01000677">
    <property type="protein sequence ID" value="MTI29051.1"/>
    <property type="molecule type" value="Genomic_DNA"/>
</dbReference>
<proteinExistence type="predicted"/>
<reference evidence="3 4" key="1">
    <citation type="submission" date="2019-02" db="EMBL/GenBank/DDBJ databases">
        <authorList>
            <person name="Goldberg S.R."/>
            <person name="Haltli B.A."/>
            <person name="Correa H."/>
            <person name="Russell K.G."/>
        </authorList>
    </citation>
    <scope>NUCLEOTIDE SEQUENCE [LARGE SCALE GENOMIC DNA]</scope>
    <source>
        <strain evidence="3 4">JCM 16186</strain>
    </source>
</reference>
<dbReference type="RefSeq" id="WP_155177169.1">
    <property type="nucleotide sequence ID" value="NZ_BAAAFL010000012.1"/>
</dbReference>
<dbReference type="Gene3D" id="1.20.144.10">
    <property type="entry name" value="Phosphatidic acid phosphatase type 2/haloperoxidase"/>
    <property type="match status" value="2"/>
</dbReference>
<accession>A0ABW9RZ49</accession>
<keyword evidence="4" id="KW-1185">Reference proteome</keyword>
<keyword evidence="1" id="KW-0472">Membrane</keyword>
<dbReference type="InterPro" id="IPR000326">
    <property type="entry name" value="PAP2/HPO"/>
</dbReference>
<dbReference type="SUPFAM" id="SSF48317">
    <property type="entry name" value="Acid phosphatase/Vanadium-dependent haloperoxidase"/>
    <property type="match status" value="1"/>
</dbReference>
<dbReference type="PANTHER" id="PTHR14969">
    <property type="entry name" value="SPHINGOSINE-1-PHOSPHATE PHOSPHOHYDROLASE"/>
    <property type="match status" value="1"/>
</dbReference>
<evidence type="ECO:0000256" key="1">
    <source>
        <dbReference type="SAM" id="Phobius"/>
    </source>
</evidence>
<evidence type="ECO:0000313" key="3">
    <source>
        <dbReference type="EMBL" id="MTI29051.1"/>
    </source>
</evidence>
<feature type="transmembrane region" description="Helical" evidence="1">
    <location>
        <begin position="108"/>
        <end position="126"/>
    </location>
</feature>